<evidence type="ECO:0000313" key="1">
    <source>
        <dbReference type="EMBL" id="MPL65740.1"/>
    </source>
</evidence>
<sequence length="75" mass="8956">MKKVMVFVVFVKKKNLFLKLMIVQIARDWFVGNAHRINAKISLDISVNHVRKRNEDLFYGKYYKERNRVILVDSA</sequence>
<proteinExistence type="predicted"/>
<protein>
    <submittedName>
        <fullName evidence="1">Uncharacterized protein</fullName>
    </submittedName>
</protein>
<organism evidence="1">
    <name type="scientific">bioreactor metagenome</name>
    <dbReference type="NCBI Taxonomy" id="1076179"/>
    <lineage>
        <taxon>unclassified sequences</taxon>
        <taxon>metagenomes</taxon>
        <taxon>ecological metagenomes</taxon>
    </lineage>
</organism>
<comment type="caution">
    <text evidence="1">The sequence shown here is derived from an EMBL/GenBank/DDBJ whole genome shotgun (WGS) entry which is preliminary data.</text>
</comment>
<reference evidence="1" key="1">
    <citation type="submission" date="2019-08" db="EMBL/GenBank/DDBJ databases">
        <authorList>
            <person name="Kucharzyk K."/>
            <person name="Murdoch R.W."/>
            <person name="Higgins S."/>
            <person name="Loffler F."/>
        </authorList>
    </citation>
    <scope>NUCLEOTIDE SEQUENCE</scope>
</reference>
<accession>A0A644TFW0</accession>
<dbReference type="AlphaFoldDB" id="A0A644TFW0"/>
<dbReference type="EMBL" id="VSSQ01000029">
    <property type="protein sequence ID" value="MPL65740.1"/>
    <property type="molecule type" value="Genomic_DNA"/>
</dbReference>
<name>A0A644TFW0_9ZZZZ</name>
<gene>
    <name evidence="1" type="ORF">SDC9_11404</name>
</gene>